<dbReference type="AlphaFoldDB" id="W4K463"/>
<feature type="domain" description="Helicase C-terminal" evidence="5">
    <location>
        <begin position="1011"/>
        <end position="1164"/>
    </location>
</feature>
<dbReference type="SMART" id="SM00487">
    <property type="entry name" value="DEXDc"/>
    <property type="match status" value="1"/>
</dbReference>
<evidence type="ECO:0000256" key="2">
    <source>
        <dbReference type="ARBA" id="ARBA00022801"/>
    </source>
</evidence>
<organism evidence="6 7">
    <name type="scientific">Heterobasidion irregulare (strain TC 32-1)</name>
    <dbReference type="NCBI Taxonomy" id="747525"/>
    <lineage>
        <taxon>Eukaryota</taxon>
        <taxon>Fungi</taxon>
        <taxon>Dikarya</taxon>
        <taxon>Basidiomycota</taxon>
        <taxon>Agaricomycotina</taxon>
        <taxon>Agaricomycetes</taxon>
        <taxon>Russulales</taxon>
        <taxon>Bondarzewiaceae</taxon>
        <taxon>Heterobasidion</taxon>
        <taxon>Heterobasidion annosum species complex</taxon>
    </lineage>
</organism>
<dbReference type="InterPro" id="IPR038718">
    <property type="entry name" value="SNF2-like_sf"/>
</dbReference>
<dbReference type="Gene3D" id="3.40.50.300">
    <property type="entry name" value="P-loop containing nucleotide triphosphate hydrolases"/>
    <property type="match status" value="1"/>
</dbReference>
<dbReference type="GO" id="GO:0008094">
    <property type="term" value="F:ATP-dependent activity, acting on DNA"/>
    <property type="evidence" value="ECO:0007669"/>
    <property type="project" value="TreeGrafter"/>
</dbReference>
<dbReference type="EMBL" id="KI925460">
    <property type="protein sequence ID" value="ETW80135.1"/>
    <property type="molecule type" value="Genomic_DNA"/>
</dbReference>
<dbReference type="GO" id="GO:0005634">
    <property type="term" value="C:nucleus"/>
    <property type="evidence" value="ECO:0007669"/>
    <property type="project" value="TreeGrafter"/>
</dbReference>
<dbReference type="eggNOG" id="KOG1001">
    <property type="taxonomic scope" value="Eukaryota"/>
</dbReference>
<dbReference type="InterPro" id="IPR049730">
    <property type="entry name" value="SNF2/RAD54-like_C"/>
</dbReference>
<dbReference type="GO" id="GO:0005524">
    <property type="term" value="F:ATP binding"/>
    <property type="evidence" value="ECO:0007669"/>
    <property type="project" value="UniProtKB-KW"/>
</dbReference>
<dbReference type="InterPro" id="IPR000330">
    <property type="entry name" value="SNF2_N"/>
</dbReference>
<proteinExistence type="predicted"/>
<feature type="region of interest" description="Disordered" evidence="4">
    <location>
        <begin position="911"/>
        <end position="938"/>
    </location>
</feature>
<dbReference type="InterPro" id="IPR050628">
    <property type="entry name" value="SNF2_RAD54_helicase_TF"/>
</dbReference>
<evidence type="ECO:0000256" key="4">
    <source>
        <dbReference type="SAM" id="MobiDB-lite"/>
    </source>
</evidence>
<evidence type="ECO:0000313" key="6">
    <source>
        <dbReference type="EMBL" id="ETW80135.1"/>
    </source>
</evidence>
<keyword evidence="3" id="KW-0067">ATP-binding</keyword>
<dbReference type="KEGG" id="hir:HETIRDRAFT_477688"/>
<dbReference type="eggNOG" id="KOG4439">
    <property type="taxonomic scope" value="Eukaryota"/>
</dbReference>
<dbReference type="InterPro" id="IPR027417">
    <property type="entry name" value="P-loop_NTPase"/>
</dbReference>
<dbReference type="GO" id="GO:0006281">
    <property type="term" value="P:DNA repair"/>
    <property type="evidence" value="ECO:0007669"/>
    <property type="project" value="TreeGrafter"/>
</dbReference>
<sequence>MTSDNSCLLCCRRCRSHAISPPASESVNQDPYALPSLLPIGTIQVAVSCPDFPSCAHAHCSDGWHAFNKEDLSPFLASEKTGPLCHQLDFLIKYKFLFVSYMVNEDATALYLRLYIIPYDLPNVQGKLRTRDEALILKPAREYMKSVLPLVIQHRGSWFADSAATSESPRRIYKHKDPDSRTLPQIYGGLPSPQVYGMPFHETNTISDHILSGKPIDGMKSCLYPYQRASVAEMLQRELCPGFNTDPTYLRMVGINETGFYLQPDTMEVLRGCPLVDQIRGGILCEELGTGKTVMTLALIVATIGQLSQPEESFHDARPVLTPLAFRSFPTNPFVTARKRIPRCKEPDFSIPSLVELLIHYIRVVPDKVDLHKHEQWLKDRHLWHLQELNAPFYFHYDDKGGSLAPHSTRRHRGEVMPPRTVFLTSASLVVVPPNLLSQWISEIYKHCHSSVRVLVIKPGNEFPSARILTTQYDIILLDHDTLAKEESRSKIESLHTWVVCACPVSGSTRIPNCTCNSFPQVSPLFQIRWKRLVVDEGHVHGAKNTRLGEVASLLSVERRWLVTGTPTTDLLGLSFGSQSFEADNEQLGLQYPSDDGEDPRLSEEVPASSVSQDDLGLRHLDENQCKPRMWTSSDRSNLRRLDNMISKFLQVPRFAAAHDLFNSQVVNPLFKKGGPAFGSIQVLTQVMASVMVRHRIEDVEKDIVLPPLKQETVLLHLDPIAARSYNALQAGIAVNAIDSERKDLDYLFHPSNSARLAQLTENISQLMFWHIDEDAYNIDELANNVDKMVQTAIERDSSPEDLEMIRQSAKHVQLAARDGPWRTLQTSPCPEMPYRIVNMPEAIFVASNQLRAISYLPDGSLPNFRFMFCLRLLQLRALVDNRPSASERRLVKYGQALTEQDMKRDALYLEEKRRKSAKKNSKSLGKKIEHDSRETNKAVEAARRLEAPEKIEEMQKELNLAHIRLVNGQGATPNPAIPLQNDEVLDDEVLASLRESPLTGVRILNSTSTKLDYILNEVLRYSRDEKFLIFSKSPLTLAHVADGLDLIGVKYLQYTTRVDRKVREQFVMTFETSDTFRVFLMELKHGSRGLNLIAASRVIFCEPVWRADIEVQAIKRAHRIGQTRKITVKTLAIENTAEEVVMARKAELKGNLQKQTSMTDDLRIRQFIANPRFIEVNESTIKRKFLNVPLLRIPSAPVQDLEANDRHASLTRNEIQDPNDVDVGSPFKKRRLVRFADEIKSFH</sequence>
<evidence type="ECO:0000313" key="7">
    <source>
        <dbReference type="Proteomes" id="UP000030671"/>
    </source>
</evidence>
<gene>
    <name evidence="6" type="ORF">HETIRDRAFT_477688</name>
</gene>
<dbReference type="Pfam" id="PF00176">
    <property type="entry name" value="SNF2-rel_dom"/>
    <property type="match status" value="1"/>
</dbReference>
<feature type="compositionally biased region" description="Basic residues" evidence="4">
    <location>
        <begin position="915"/>
        <end position="926"/>
    </location>
</feature>
<dbReference type="InterPro" id="IPR001650">
    <property type="entry name" value="Helicase_C-like"/>
</dbReference>
<dbReference type="GeneID" id="20677774"/>
<dbReference type="OrthoDB" id="2801544at2759"/>
<dbReference type="InParanoid" id="W4K463"/>
<dbReference type="STRING" id="747525.W4K463"/>
<evidence type="ECO:0000256" key="3">
    <source>
        <dbReference type="ARBA" id="ARBA00022840"/>
    </source>
</evidence>
<keyword evidence="1" id="KW-0547">Nucleotide-binding</keyword>
<dbReference type="HOGENOM" id="CLU_003233_0_1_1"/>
<dbReference type="SUPFAM" id="SSF52540">
    <property type="entry name" value="P-loop containing nucleoside triphosphate hydrolases"/>
    <property type="match status" value="2"/>
</dbReference>
<dbReference type="Gene3D" id="3.40.50.10810">
    <property type="entry name" value="Tandem AAA-ATPase domain"/>
    <property type="match status" value="2"/>
</dbReference>
<dbReference type="SMART" id="SM00490">
    <property type="entry name" value="HELICc"/>
    <property type="match status" value="1"/>
</dbReference>
<accession>W4K463</accession>
<dbReference type="RefSeq" id="XP_009548652.1">
    <property type="nucleotide sequence ID" value="XM_009550357.1"/>
</dbReference>
<name>W4K463_HETIT</name>
<dbReference type="CDD" id="cd18793">
    <property type="entry name" value="SF2_C_SNF"/>
    <property type="match status" value="1"/>
</dbReference>
<feature type="compositionally biased region" description="Basic and acidic residues" evidence="4">
    <location>
        <begin position="927"/>
        <end position="938"/>
    </location>
</feature>
<dbReference type="Pfam" id="PF00271">
    <property type="entry name" value="Helicase_C"/>
    <property type="match status" value="1"/>
</dbReference>
<keyword evidence="7" id="KW-1185">Reference proteome</keyword>
<dbReference type="PANTHER" id="PTHR45626">
    <property type="entry name" value="TRANSCRIPTION TERMINATION FACTOR 2-RELATED"/>
    <property type="match status" value="1"/>
</dbReference>
<dbReference type="GO" id="GO:0016787">
    <property type="term" value="F:hydrolase activity"/>
    <property type="evidence" value="ECO:0007669"/>
    <property type="project" value="UniProtKB-KW"/>
</dbReference>
<feature type="region of interest" description="Disordered" evidence="4">
    <location>
        <begin position="589"/>
        <end position="613"/>
    </location>
</feature>
<evidence type="ECO:0000259" key="5">
    <source>
        <dbReference type="PROSITE" id="PS51194"/>
    </source>
</evidence>
<dbReference type="PROSITE" id="PS51194">
    <property type="entry name" value="HELICASE_CTER"/>
    <property type="match status" value="1"/>
</dbReference>
<keyword evidence="2" id="KW-0378">Hydrolase</keyword>
<dbReference type="Proteomes" id="UP000030671">
    <property type="component" value="Unassembled WGS sequence"/>
</dbReference>
<protein>
    <recommendedName>
        <fullName evidence="5">Helicase C-terminal domain-containing protein</fullName>
    </recommendedName>
</protein>
<dbReference type="PANTHER" id="PTHR45626:SF51">
    <property type="entry name" value="SNF2-RELATED DOMAIN-CONTAINING PROTEIN"/>
    <property type="match status" value="1"/>
</dbReference>
<dbReference type="InterPro" id="IPR014001">
    <property type="entry name" value="Helicase_ATP-bd"/>
</dbReference>
<reference evidence="6 7" key="1">
    <citation type="journal article" date="2012" name="New Phytol.">
        <title>Insight into trade-off between wood decay and parasitism from the genome of a fungal forest pathogen.</title>
        <authorList>
            <person name="Olson A."/>
            <person name="Aerts A."/>
            <person name="Asiegbu F."/>
            <person name="Belbahri L."/>
            <person name="Bouzid O."/>
            <person name="Broberg A."/>
            <person name="Canback B."/>
            <person name="Coutinho P.M."/>
            <person name="Cullen D."/>
            <person name="Dalman K."/>
            <person name="Deflorio G."/>
            <person name="van Diepen L.T."/>
            <person name="Dunand C."/>
            <person name="Duplessis S."/>
            <person name="Durling M."/>
            <person name="Gonthier P."/>
            <person name="Grimwood J."/>
            <person name="Fossdal C.G."/>
            <person name="Hansson D."/>
            <person name="Henrissat B."/>
            <person name="Hietala A."/>
            <person name="Himmelstrand K."/>
            <person name="Hoffmeister D."/>
            <person name="Hogberg N."/>
            <person name="James T.Y."/>
            <person name="Karlsson M."/>
            <person name="Kohler A."/>
            <person name="Kues U."/>
            <person name="Lee Y.H."/>
            <person name="Lin Y.C."/>
            <person name="Lind M."/>
            <person name="Lindquist E."/>
            <person name="Lombard V."/>
            <person name="Lucas S."/>
            <person name="Lunden K."/>
            <person name="Morin E."/>
            <person name="Murat C."/>
            <person name="Park J."/>
            <person name="Raffaello T."/>
            <person name="Rouze P."/>
            <person name="Salamov A."/>
            <person name="Schmutz J."/>
            <person name="Solheim H."/>
            <person name="Stahlberg J."/>
            <person name="Velez H."/>
            <person name="de Vries R.P."/>
            <person name="Wiebenga A."/>
            <person name="Woodward S."/>
            <person name="Yakovlev I."/>
            <person name="Garbelotto M."/>
            <person name="Martin F."/>
            <person name="Grigoriev I.V."/>
            <person name="Stenlid J."/>
        </authorList>
    </citation>
    <scope>NUCLEOTIDE SEQUENCE [LARGE SCALE GENOMIC DNA]</scope>
    <source>
        <strain evidence="6 7">TC 32-1</strain>
    </source>
</reference>
<evidence type="ECO:0000256" key="1">
    <source>
        <dbReference type="ARBA" id="ARBA00022741"/>
    </source>
</evidence>